<organism evidence="1 2">
    <name type="scientific">Paenibacillus solisilvae</name>
    <dbReference type="NCBI Taxonomy" id="2486751"/>
    <lineage>
        <taxon>Bacteria</taxon>
        <taxon>Bacillati</taxon>
        <taxon>Bacillota</taxon>
        <taxon>Bacilli</taxon>
        <taxon>Bacillales</taxon>
        <taxon>Paenibacillaceae</taxon>
        <taxon>Paenibacillus</taxon>
    </lineage>
</organism>
<proteinExistence type="predicted"/>
<accession>A0ABW0VXE2</accession>
<evidence type="ECO:0000313" key="2">
    <source>
        <dbReference type="Proteomes" id="UP001596047"/>
    </source>
</evidence>
<evidence type="ECO:0000313" key="1">
    <source>
        <dbReference type="EMBL" id="MFC5648751.1"/>
    </source>
</evidence>
<dbReference type="EMBL" id="JBHSOW010000022">
    <property type="protein sequence ID" value="MFC5648751.1"/>
    <property type="molecule type" value="Genomic_DNA"/>
</dbReference>
<reference evidence="2" key="1">
    <citation type="journal article" date="2019" name="Int. J. Syst. Evol. Microbiol.">
        <title>The Global Catalogue of Microorganisms (GCM) 10K type strain sequencing project: providing services to taxonomists for standard genome sequencing and annotation.</title>
        <authorList>
            <consortium name="The Broad Institute Genomics Platform"/>
            <consortium name="The Broad Institute Genome Sequencing Center for Infectious Disease"/>
            <person name="Wu L."/>
            <person name="Ma J."/>
        </authorList>
    </citation>
    <scope>NUCLEOTIDE SEQUENCE [LARGE SCALE GENOMIC DNA]</scope>
    <source>
        <strain evidence="2">CGMCC 1.3240</strain>
    </source>
</reference>
<sequence>MRNKWMIALALIMLISGVSGIGGRAVSAQESKLSQKTFGTPEELLPAELHCIGF</sequence>
<protein>
    <recommendedName>
        <fullName evidence="3">Cyclic lactone autoinducer peptide</fullName>
    </recommendedName>
</protein>
<evidence type="ECO:0008006" key="3">
    <source>
        <dbReference type="Google" id="ProtNLM"/>
    </source>
</evidence>
<dbReference type="Proteomes" id="UP001596047">
    <property type="component" value="Unassembled WGS sequence"/>
</dbReference>
<dbReference type="RefSeq" id="WP_379187221.1">
    <property type="nucleotide sequence ID" value="NZ_JBHSOW010000022.1"/>
</dbReference>
<comment type="caution">
    <text evidence="1">The sequence shown here is derived from an EMBL/GenBank/DDBJ whole genome shotgun (WGS) entry which is preliminary data.</text>
</comment>
<gene>
    <name evidence="1" type="ORF">ACFPYJ_06340</name>
</gene>
<name>A0ABW0VXE2_9BACL</name>
<keyword evidence="2" id="KW-1185">Reference proteome</keyword>